<dbReference type="OrthoDB" id="707611at2"/>
<evidence type="ECO:0000313" key="2">
    <source>
        <dbReference type="EMBL" id="SEW09547.1"/>
    </source>
</evidence>
<accession>A0A1I0P5M1</accession>
<organism evidence="2 3">
    <name type="scientific">Chitinophaga arvensicola</name>
    <dbReference type="NCBI Taxonomy" id="29529"/>
    <lineage>
        <taxon>Bacteria</taxon>
        <taxon>Pseudomonadati</taxon>
        <taxon>Bacteroidota</taxon>
        <taxon>Chitinophagia</taxon>
        <taxon>Chitinophagales</taxon>
        <taxon>Chitinophagaceae</taxon>
        <taxon>Chitinophaga</taxon>
    </lineage>
</organism>
<dbReference type="RefSeq" id="WP_089890281.1">
    <property type="nucleotide sequence ID" value="NZ_FOJG01000001.1"/>
</dbReference>
<evidence type="ECO:0000313" key="3">
    <source>
        <dbReference type="Proteomes" id="UP000199310"/>
    </source>
</evidence>
<gene>
    <name evidence="2" type="ORF">SAMN04488122_0571</name>
</gene>
<name>A0A1I0P5M1_9BACT</name>
<dbReference type="AlphaFoldDB" id="A0A1I0P5M1"/>
<dbReference type="Proteomes" id="UP000199310">
    <property type="component" value="Unassembled WGS sequence"/>
</dbReference>
<reference evidence="3" key="1">
    <citation type="submission" date="2016-10" db="EMBL/GenBank/DDBJ databases">
        <authorList>
            <person name="Varghese N."/>
            <person name="Submissions S."/>
        </authorList>
    </citation>
    <scope>NUCLEOTIDE SEQUENCE [LARGE SCALE GENOMIC DNA]</scope>
    <source>
        <strain evidence="3">DSM 3695</strain>
    </source>
</reference>
<dbReference type="STRING" id="29529.SAMN04488122_0571"/>
<sequence>MINQYEVPACIEDSIPALKKALHQFPAVFHIYETIGCLTDYTDKQLREQNFTVAHKCLQVAGRLYERGNTVVKEAITRVFLPTLCRIPLADAVSRIRMYSLIPDSIYPLYIQYQLTGNGNR</sequence>
<keyword evidence="3" id="KW-1185">Reference proteome</keyword>
<proteinExistence type="predicted"/>
<dbReference type="Pfam" id="PF24722">
    <property type="entry name" value="DUF7674"/>
    <property type="match status" value="1"/>
</dbReference>
<dbReference type="InterPro" id="IPR056091">
    <property type="entry name" value="DUF7674"/>
</dbReference>
<feature type="domain" description="DUF7674" evidence="1">
    <location>
        <begin position="9"/>
        <end position="112"/>
    </location>
</feature>
<protein>
    <recommendedName>
        <fullName evidence="1">DUF7674 domain-containing protein</fullName>
    </recommendedName>
</protein>
<evidence type="ECO:0000259" key="1">
    <source>
        <dbReference type="Pfam" id="PF24722"/>
    </source>
</evidence>
<dbReference type="EMBL" id="FOJG01000001">
    <property type="protein sequence ID" value="SEW09547.1"/>
    <property type="molecule type" value="Genomic_DNA"/>
</dbReference>